<evidence type="ECO:0000313" key="3">
    <source>
        <dbReference type="Proteomes" id="UP000262699"/>
    </source>
</evidence>
<dbReference type="InterPro" id="IPR045562">
    <property type="entry name" value="RecG_dom3_C"/>
</dbReference>
<dbReference type="AlphaFoldDB" id="A0A3D0WBI4"/>
<dbReference type="InterPro" id="IPR027417">
    <property type="entry name" value="P-loop_NTPase"/>
</dbReference>
<reference evidence="2 3" key="1">
    <citation type="journal article" date="2018" name="Nat. Biotechnol.">
        <title>A standardized bacterial taxonomy based on genome phylogeny substantially revises the tree of life.</title>
        <authorList>
            <person name="Parks D.H."/>
            <person name="Chuvochina M."/>
            <person name="Waite D.W."/>
            <person name="Rinke C."/>
            <person name="Skarshewski A."/>
            <person name="Chaumeil P.A."/>
            <person name="Hugenholtz P."/>
        </authorList>
    </citation>
    <scope>NUCLEOTIDE SEQUENCE [LARGE SCALE GENOMIC DNA]</scope>
    <source>
        <strain evidence="2">UBA9015</strain>
    </source>
</reference>
<gene>
    <name evidence="2" type="ORF">DEP91_07975</name>
</gene>
<keyword evidence="2" id="KW-0067">ATP-binding</keyword>
<organism evidence="2 3">
    <name type="scientific">Sphingomonas bacterium</name>
    <dbReference type="NCBI Taxonomy" id="1895847"/>
    <lineage>
        <taxon>Bacteria</taxon>
        <taxon>Pseudomonadati</taxon>
        <taxon>Pseudomonadota</taxon>
        <taxon>Alphaproteobacteria</taxon>
        <taxon>Sphingomonadales</taxon>
        <taxon>Sphingomonadaceae</taxon>
        <taxon>Sphingomonas</taxon>
    </lineage>
</organism>
<protein>
    <submittedName>
        <fullName evidence="2">ATP-dependent DNA helicase RecG</fullName>
    </submittedName>
</protein>
<dbReference type="Gene3D" id="3.40.50.300">
    <property type="entry name" value="P-loop containing nucleotide triphosphate hydrolases"/>
    <property type="match status" value="1"/>
</dbReference>
<evidence type="ECO:0000313" key="2">
    <source>
        <dbReference type="EMBL" id="HCB76101.1"/>
    </source>
</evidence>
<dbReference type="Pfam" id="PF19833">
    <property type="entry name" value="RecG_dom3_C"/>
    <property type="match status" value="1"/>
</dbReference>
<name>A0A3D0WBI4_9SPHN</name>
<keyword evidence="2" id="KW-0378">Hydrolase</keyword>
<dbReference type="Proteomes" id="UP000262699">
    <property type="component" value="Unassembled WGS sequence"/>
</dbReference>
<proteinExistence type="predicted"/>
<dbReference type="EMBL" id="DOYJ01000220">
    <property type="protein sequence ID" value="HCB76101.1"/>
    <property type="molecule type" value="Genomic_DNA"/>
</dbReference>
<accession>A0A3D0WBI4</accession>
<feature type="non-terminal residue" evidence="2">
    <location>
        <position position="1"/>
    </location>
</feature>
<dbReference type="GO" id="GO:0004386">
    <property type="term" value="F:helicase activity"/>
    <property type="evidence" value="ECO:0007669"/>
    <property type="project" value="UniProtKB-KW"/>
</dbReference>
<evidence type="ECO:0000259" key="1">
    <source>
        <dbReference type="Pfam" id="PF19833"/>
    </source>
</evidence>
<sequence length="85" mass="8953">DGFVIAERDLELRGAGELLGTRQSGEAAFRLAAPEMLGELLPVANADARLLVDRDGGLSGPRGEAARMALYLFERDAGVALLRSG</sequence>
<feature type="domain" description="ATP-dependent DNA helicase RecG" evidence="1">
    <location>
        <begin position="1"/>
        <end position="62"/>
    </location>
</feature>
<comment type="caution">
    <text evidence="2">The sequence shown here is derived from an EMBL/GenBank/DDBJ whole genome shotgun (WGS) entry which is preliminary data.</text>
</comment>
<keyword evidence="2" id="KW-0347">Helicase</keyword>
<keyword evidence="2" id="KW-0547">Nucleotide-binding</keyword>